<name>A0A016WQL6_9BILA</name>
<protein>
    <submittedName>
        <fullName evidence="1">Uncharacterized protein</fullName>
    </submittedName>
</protein>
<dbReference type="AlphaFoldDB" id="A0A016WQL6"/>
<gene>
    <name evidence="1" type="primary">Acey_s0550.g3312</name>
    <name evidence="1" type="ORF">Y032_0550g3312</name>
</gene>
<dbReference type="EMBL" id="JARK01000150">
    <property type="protein sequence ID" value="EYC41955.1"/>
    <property type="molecule type" value="Genomic_DNA"/>
</dbReference>
<sequence length="174" mass="19359">MNSSSCEVQKHHSGGHWKSAAFPGVIYTGTHNSVCLRACGELHTMCPSQSPQNSPSYLNKINGSKQPVLIDLYIKTPIILEEVKCSPTCRASKALRNTSRHTMRTNMAATRVTDCYCFAPARPRLYASESTKKHQTKKCVTILAAYKQFRLRACFPADDDGSNLSSHDKKHFPL</sequence>
<dbReference type="Proteomes" id="UP000024635">
    <property type="component" value="Unassembled WGS sequence"/>
</dbReference>
<reference evidence="2" key="1">
    <citation type="journal article" date="2015" name="Nat. Genet.">
        <title>The genome and transcriptome of the zoonotic hookworm Ancylostoma ceylanicum identify infection-specific gene families.</title>
        <authorList>
            <person name="Schwarz E.M."/>
            <person name="Hu Y."/>
            <person name="Antoshechkin I."/>
            <person name="Miller M.M."/>
            <person name="Sternberg P.W."/>
            <person name="Aroian R.V."/>
        </authorList>
    </citation>
    <scope>NUCLEOTIDE SEQUENCE</scope>
    <source>
        <strain evidence="2">HY135</strain>
    </source>
</reference>
<evidence type="ECO:0000313" key="1">
    <source>
        <dbReference type="EMBL" id="EYC41955.1"/>
    </source>
</evidence>
<proteinExistence type="predicted"/>
<organism evidence="1 2">
    <name type="scientific">Ancylostoma ceylanicum</name>
    <dbReference type="NCBI Taxonomy" id="53326"/>
    <lineage>
        <taxon>Eukaryota</taxon>
        <taxon>Metazoa</taxon>
        <taxon>Ecdysozoa</taxon>
        <taxon>Nematoda</taxon>
        <taxon>Chromadorea</taxon>
        <taxon>Rhabditida</taxon>
        <taxon>Rhabditina</taxon>
        <taxon>Rhabditomorpha</taxon>
        <taxon>Strongyloidea</taxon>
        <taxon>Ancylostomatidae</taxon>
        <taxon>Ancylostomatinae</taxon>
        <taxon>Ancylostoma</taxon>
    </lineage>
</organism>
<keyword evidence="2" id="KW-1185">Reference proteome</keyword>
<evidence type="ECO:0000313" key="2">
    <source>
        <dbReference type="Proteomes" id="UP000024635"/>
    </source>
</evidence>
<comment type="caution">
    <text evidence="1">The sequence shown here is derived from an EMBL/GenBank/DDBJ whole genome shotgun (WGS) entry which is preliminary data.</text>
</comment>
<accession>A0A016WQL6</accession>